<protein>
    <submittedName>
        <fullName evidence="1">Uncharacterized protein</fullName>
    </submittedName>
</protein>
<evidence type="ECO:0000313" key="1">
    <source>
        <dbReference type="EMBL" id="ARD66454.1"/>
    </source>
</evidence>
<reference evidence="3" key="2">
    <citation type="journal article" date="2017" name="Sci. Rep.">
        <title>Determination of the Genome and Primary Transcriptome of Syngas Fermenting Eubacterium limosum ATCC 8486.</title>
        <authorList>
            <person name="Song Y."/>
            <person name="Shin J."/>
            <person name="Jeong Y."/>
            <person name="Jin S."/>
            <person name="Lee J.K."/>
            <person name="Kim D.R."/>
            <person name="Kim S.C."/>
            <person name="Cho S."/>
            <person name="Cho B.K."/>
        </authorList>
    </citation>
    <scope>NUCLEOTIDE SEQUENCE [LARGE SCALE GENOMIC DNA]</scope>
    <source>
        <strain evidence="3">ATCC 8486</strain>
    </source>
</reference>
<accession>A0AAC9QUY1</accession>
<evidence type="ECO:0000313" key="3">
    <source>
        <dbReference type="Proteomes" id="UP000192391"/>
    </source>
</evidence>
<dbReference type="EMBL" id="CP019962">
    <property type="protein sequence ID" value="ARD66454.1"/>
    <property type="molecule type" value="Genomic_DNA"/>
</dbReference>
<evidence type="ECO:0000313" key="4">
    <source>
        <dbReference type="Proteomes" id="UP001215087"/>
    </source>
</evidence>
<reference evidence="2 4" key="4">
    <citation type="submission" date="2023-02" db="EMBL/GenBank/DDBJ databases">
        <title>Comparative genome analysis of Eubacterium limosum species.</title>
        <authorList>
            <person name="Bak J.E."/>
        </authorList>
    </citation>
    <scope>NUCLEOTIDE SEQUENCE [LARGE SCALE GENOMIC DNA]</scope>
    <source>
        <strain evidence="2 4">KGMB01548</strain>
    </source>
</reference>
<reference evidence="1" key="3">
    <citation type="submission" date="2017-02" db="EMBL/GenBank/DDBJ databases">
        <title>Integrative analysis reveals regulation of autotrophic growth of syngas fermenting bacteria at the translational level.</title>
        <authorList>
            <person name="Song Y."/>
            <person name="Shin J."/>
            <person name="Jeong Y."/>
            <person name="Jin S."/>
            <person name="Kim D.R."/>
            <person name="Kim S.C."/>
            <person name="Cho S."/>
            <person name="Cho B.-K."/>
        </authorList>
    </citation>
    <scope>NUCLEOTIDE SEQUENCE</scope>
    <source>
        <strain evidence="1">ATCC 8486</strain>
    </source>
</reference>
<dbReference type="Proteomes" id="UP000192391">
    <property type="component" value="Chromosome"/>
</dbReference>
<dbReference type="KEGG" id="elim:B2M23_13315"/>
<reference evidence="1" key="1">
    <citation type="journal article" date="2015" name="Genome Announc.">
        <title>Draft Genome Sequence of Chemolithoautotrophic Acetogenic Butanol-Producing Eubacterium limosum ATCC 8486.</title>
        <authorList>
            <person name="Song Y."/>
            <person name="Cho B.K."/>
        </authorList>
    </citation>
    <scope>NUCLEOTIDE SEQUENCE</scope>
    <source>
        <strain evidence="1">ATCC 8486</strain>
    </source>
</reference>
<sequence>MKQEQKFGNHYVDNWYSKFFIRNFGDKRGQDILRLFINEYEKLVDTEKKVHNYFDRETLGIVALYRTLVIKRVTWEFVEPMIKETMNFYMDTRKSKYTEYYANIDHSAILGFWEQYRRNRVTENTSFSVSVGINILKRYDCMILLPLFDEIEKSYQYS</sequence>
<evidence type="ECO:0000313" key="2">
    <source>
        <dbReference type="EMBL" id="MDE1471711.1"/>
    </source>
</evidence>
<dbReference type="AlphaFoldDB" id="A0AAC9QUY1"/>
<name>A0AAC9QUY1_EUBLI</name>
<gene>
    <name evidence="1" type="ORF">B2M23_13315</name>
    <name evidence="2" type="ORF">PTZ04_15750</name>
</gene>
<keyword evidence="4" id="KW-1185">Reference proteome</keyword>
<organism evidence="1 3">
    <name type="scientific">Eubacterium limosum</name>
    <dbReference type="NCBI Taxonomy" id="1736"/>
    <lineage>
        <taxon>Bacteria</taxon>
        <taxon>Bacillati</taxon>
        <taxon>Bacillota</taxon>
        <taxon>Clostridia</taxon>
        <taxon>Eubacteriales</taxon>
        <taxon>Eubacteriaceae</taxon>
        <taxon>Eubacterium</taxon>
    </lineage>
</organism>
<dbReference type="RefSeq" id="WP_038350760.1">
    <property type="nucleotide sequence ID" value="NZ_CP019962.1"/>
</dbReference>
<dbReference type="EMBL" id="JAQSVD010000009">
    <property type="protein sequence ID" value="MDE1471711.1"/>
    <property type="molecule type" value="Genomic_DNA"/>
</dbReference>
<proteinExistence type="predicted"/>
<dbReference type="Proteomes" id="UP001215087">
    <property type="component" value="Unassembled WGS sequence"/>
</dbReference>